<dbReference type="InterPro" id="IPR027417">
    <property type="entry name" value="P-loop_NTPase"/>
</dbReference>
<dbReference type="GO" id="GO:0016787">
    <property type="term" value="F:hydrolase activity"/>
    <property type="evidence" value="ECO:0007669"/>
    <property type="project" value="UniProtKB-KW"/>
</dbReference>
<dbReference type="InterPro" id="IPR001650">
    <property type="entry name" value="Helicase_C-like"/>
</dbReference>
<keyword evidence="2" id="KW-0479">Metal-binding</keyword>
<accession>K0Z247</accession>
<dbReference type="AlphaFoldDB" id="K0Z247"/>
<dbReference type="GO" id="GO:0005524">
    <property type="term" value="F:ATP binding"/>
    <property type="evidence" value="ECO:0007669"/>
    <property type="project" value="InterPro"/>
</dbReference>
<name>K0Z247_9ACTO</name>
<dbReference type="InterPro" id="IPR038718">
    <property type="entry name" value="SNF2-like_sf"/>
</dbReference>
<sequence length="1062" mass="119192">MRISSEELRRVAEFDEAIIRNQVGYAAWARATALCEGHKVTDVEIGDDGVFSGRVASTGLRLKTWVGLNGGQPVLTCACIERKNCQHSVALFLELRRQSNELTTEDEPVWKTRLRSFTHAGDSSGEPIALLIDTRDPERPYWMHPLRPGNRIQWTKKRATWPDLVSTQWASVSDGLSRSQLGLIREGYRLAKVDDGRAARNEISLQMLGMDAAPWLLRLINQGIELYSSLDPLTPIHFDRSSWDLGCDLSLQGDELLLQMMAFDGDKRILKPRIDTATRLLILDGGTRVARVGGQELMNLFERGPICVPADQIAELTTAYIPHLKRRFEVSSIDSSVDLGEEATVRIIGQCDLVEGKEFTLTWWAEYDYSGSPSRVRLQQVMDLEAVRPIVASLKTLARQHVPASLWDGEFKNLRLPAWTIPQFRKDVIDQLNDSRLAWEINDAVLTFMIDEIPLHSSIRVTPSEAHNDWFDLDVRLDVGGYPVPFSDVLEAIAHSEHYLYVDGHWVSIDKETIESITALLEEARTLSFDDEPRLVPAHLGLWEELDCLTDTTVDSQQWEARLEHLRHAGADIPLRNPVGATLRPYQVDGAHWLIARACSQTGGILADDMGLGKTLQLLTALASLKDASVCEENEESDVASSFKRDLPTLVVAPTSVLSTWEKEAQRFFPDLNVRTINTTGKRRERSLASEIEGADIVITSYTIVRIDDEEWKQIPFNGLILDEAQNVKNPRTAIHRVLRGIERNWTFAVSGTPVENSLGDLWSIMALAMPGLLPKWSLFNDKIRRPIENDHDVTALNRLHSLLSPNMMRRTKEEVATDLPDKIESVIPIDLGTEHRRIYDQHLMAERAKILSLTDDPSAKIDILAALTRLRQLALDPGLVDATCGHIGSAKIEYLATQLEQIIPSGHQALVFSQFTTFLTRIRDYLERRGIATVQLDGSTTRRDEVIERFRSGEVPVFLISLKAGGTGLTLTEADYVYMMDPWWNPAAEAQAVDRAHRIGQTKKVNVYRLVGADTIENKVVALQERKRELVSTVVESVGNGEGGELLSRLDMSDLVDLLDN</sequence>
<dbReference type="InterPro" id="IPR007527">
    <property type="entry name" value="Znf_SWIM"/>
</dbReference>
<feature type="domain" description="SWIM-type" evidence="3">
    <location>
        <begin position="62"/>
        <end position="96"/>
    </location>
</feature>
<reference evidence="6 7" key="1">
    <citation type="submission" date="2012-07" db="EMBL/GenBank/DDBJ databases">
        <title>The Genome Sequence of Actinomyces turicensis ACS-279-V-COL4.</title>
        <authorList>
            <consortium name="The Broad Institute Genome Sequencing Platform"/>
            <person name="Earl A."/>
            <person name="Ward D."/>
            <person name="Feldgarden M."/>
            <person name="Gevers D."/>
            <person name="Saerens B."/>
            <person name="Vaneechoutte M."/>
            <person name="Walker B."/>
            <person name="Young S.K."/>
            <person name="Zeng Q."/>
            <person name="Gargeya S."/>
            <person name="Fitzgerald M."/>
            <person name="Haas B."/>
            <person name="Abouelleil A."/>
            <person name="Alvarado L."/>
            <person name="Arachchi H.M."/>
            <person name="Berlin A."/>
            <person name="Chapman S.B."/>
            <person name="Goldberg J."/>
            <person name="Griggs A."/>
            <person name="Gujja S."/>
            <person name="Hansen M."/>
            <person name="Howarth C."/>
            <person name="Imamovic A."/>
            <person name="Larimer J."/>
            <person name="McCowen C."/>
            <person name="Montmayeur A."/>
            <person name="Murphy C."/>
            <person name="Neiman D."/>
            <person name="Pearson M."/>
            <person name="Priest M."/>
            <person name="Roberts A."/>
            <person name="Saif S."/>
            <person name="Shea T."/>
            <person name="Sisk P."/>
            <person name="Sykes S."/>
            <person name="Wortman J."/>
            <person name="Nusbaum C."/>
            <person name="Birren B."/>
        </authorList>
    </citation>
    <scope>NUCLEOTIDE SEQUENCE [LARGE SCALE GENOMIC DNA]</scope>
    <source>
        <strain evidence="6 7">ACS-279-V-Col4</strain>
    </source>
</reference>
<dbReference type="InterPro" id="IPR014001">
    <property type="entry name" value="Helicase_ATP-bd"/>
</dbReference>
<dbReference type="CDD" id="cd18793">
    <property type="entry name" value="SF2_C_SNF"/>
    <property type="match status" value="1"/>
</dbReference>
<dbReference type="EMBL" id="AGWQ01000006">
    <property type="protein sequence ID" value="EJZ86139.1"/>
    <property type="molecule type" value="Genomic_DNA"/>
</dbReference>
<proteinExistence type="predicted"/>
<dbReference type="HOGENOM" id="CLU_000315_21_0_11"/>
<feature type="domain" description="Helicase C-terminal" evidence="5">
    <location>
        <begin position="899"/>
        <end position="1043"/>
    </location>
</feature>
<dbReference type="SMART" id="SM00487">
    <property type="entry name" value="DEXDc"/>
    <property type="match status" value="1"/>
</dbReference>
<keyword evidence="7" id="KW-1185">Reference proteome</keyword>
<dbReference type="eggNOG" id="COG0553">
    <property type="taxonomic scope" value="Bacteria"/>
</dbReference>
<evidence type="ECO:0000256" key="2">
    <source>
        <dbReference type="PROSITE-ProRule" id="PRU00325"/>
    </source>
</evidence>
<organism evidence="6 7">
    <name type="scientific">Schaalia turicensis ACS-279-V-Col4</name>
    <dbReference type="NCBI Taxonomy" id="883077"/>
    <lineage>
        <taxon>Bacteria</taxon>
        <taxon>Bacillati</taxon>
        <taxon>Actinomycetota</taxon>
        <taxon>Actinomycetes</taxon>
        <taxon>Actinomycetales</taxon>
        <taxon>Actinomycetaceae</taxon>
        <taxon>Schaalia</taxon>
    </lineage>
</organism>
<dbReference type="Gene3D" id="3.40.50.300">
    <property type="entry name" value="P-loop containing nucleotide triphosphate hydrolases"/>
    <property type="match status" value="1"/>
</dbReference>
<evidence type="ECO:0000259" key="5">
    <source>
        <dbReference type="PROSITE" id="PS51194"/>
    </source>
</evidence>
<dbReference type="InterPro" id="IPR049730">
    <property type="entry name" value="SNF2/RAD54-like_C"/>
</dbReference>
<dbReference type="PROSITE" id="PS51192">
    <property type="entry name" value="HELICASE_ATP_BIND_1"/>
    <property type="match status" value="1"/>
</dbReference>
<dbReference type="Pfam" id="PF00176">
    <property type="entry name" value="SNF2-rel_dom"/>
    <property type="match status" value="1"/>
</dbReference>
<dbReference type="SUPFAM" id="SSF52540">
    <property type="entry name" value="P-loop containing nucleoside triphosphate hydrolases"/>
    <property type="match status" value="2"/>
</dbReference>
<evidence type="ECO:0000259" key="4">
    <source>
        <dbReference type="PROSITE" id="PS51192"/>
    </source>
</evidence>
<dbReference type="Gene3D" id="3.40.50.10810">
    <property type="entry name" value="Tandem AAA-ATPase domain"/>
    <property type="match status" value="1"/>
</dbReference>
<dbReference type="PROSITE" id="PS51194">
    <property type="entry name" value="HELICASE_CTER"/>
    <property type="match status" value="1"/>
</dbReference>
<evidence type="ECO:0000313" key="6">
    <source>
        <dbReference type="EMBL" id="EJZ86139.1"/>
    </source>
</evidence>
<protein>
    <submittedName>
        <fullName evidence="6">Uncharacterized protein</fullName>
    </submittedName>
</protein>
<dbReference type="PROSITE" id="PS50966">
    <property type="entry name" value="ZF_SWIM"/>
    <property type="match status" value="1"/>
</dbReference>
<dbReference type="PATRIC" id="fig|883077.3.peg.772"/>
<dbReference type="PANTHER" id="PTHR10799">
    <property type="entry name" value="SNF2/RAD54 HELICASE FAMILY"/>
    <property type="match status" value="1"/>
</dbReference>
<keyword evidence="1" id="KW-0378">Hydrolase</keyword>
<dbReference type="Pfam" id="PF00271">
    <property type="entry name" value="Helicase_C"/>
    <property type="match status" value="1"/>
</dbReference>
<keyword evidence="2" id="KW-0863">Zinc-finger</keyword>
<evidence type="ECO:0000313" key="7">
    <source>
        <dbReference type="Proteomes" id="UP000003994"/>
    </source>
</evidence>
<dbReference type="GO" id="GO:0008270">
    <property type="term" value="F:zinc ion binding"/>
    <property type="evidence" value="ECO:0007669"/>
    <property type="project" value="UniProtKB-KW"/>
</dbReference>
<gene>
    <name evidence="6" type="ORF">HMPREF9241_00764</name>
</gene>
<dbReference type="SMART" id="SM00490">
    <property type="entry name" value="HELICc"/>
    <property type="match status" value="1"/>
</dbReference>
<dbReference type="Proteomes" id="UP000003994">
    <property type="component" value="Unassembled WGS sequence"/>
</dbReference>
<comment type="caution">
    <text evidence="6">The sequence shown here is derived from an EMBL/GenBank/DDBJ whole genome shotgun (WGS) entry which is preliminary data.</text>
</comment>
<dbReference type="STRING" id="883077.HMPREF9241_00764"/>
<keyword evidence="2" id="KW-0862">Zinc</keyword>
<dbReference type="InterPro" id="IPR000330">
    <property type="entry name" value="SNF2_N"/>
</dbReference>
<evidence type="ECO:0000256" key="1">
    <source>
        <dbReference type="ARBA" id="ARBA00022801"/>
    </source>
</evidence>
<dbReference type="RefSeq" id="WP_006680969.1">
    <property type="nucleotide sequence ID" value="NZ_JH815209.1"/>
</dbReference>
<evidence type="ECO:0000259" key="3">
    <source>
        <dbReference type="PROSITE" id="PS50966"/>
    </source>
</evidence>
<feature type="domain" description="Helicase ATP-binding" evidence="4">
    <location>
        <begin position="595"/>
        <end position="772"/>
    </location>
</feature>